<reference evidence="2" key="1">
    <citation type="submission" date="2022-06" db="EMBL/GenBank/DDBJ databases">
        <title>Uncovering the hologenomic basis of an extraordinary plant invasion.</title>
        <authorList>
            <person name="Bieker V.C."/>
            <person name="Martin M.D."/>
            <person name="Gilbert T."/>
            <person name="Hodgins K."/>
            <person name="Battlay P."/>
            <person name="Petersen B."/>
            <person name="Wilson J."/>
        </authorList>
    </citation>
    <scope>NUCLEOTIDE SEQUENCE</scope>
    <source>
        <strain evidence="2">AA19_3_7</strain>
        <tissue evidence="2">Leaf</tissue>
    </source>
</reference>
<organism evidence="2 3">
    <name type="scientific">Ambrosia artemisiifolia</name>
    <name type="common">Common ragweed</name>
    <dbReference type="NCBI Taxonomy" id="4212"/>
    <lineage>
        <taxon>Eukaryota</taxon>
        <taxon>Viridiplantae</taxon>
        <taxon>Streptophyta</taxon>
        <taxon>Embryophyta</taxon>
        <taxon>Tracheophyta</taxon>
        <taxon>Spermatophyta</taxon>
        <taxon>Magnoliopsida</taxon>
        <taxon>eudicotyledons</taxon>
        <taxon>Gunneridae</taxon>
        <taxon>Pentapetalae</taxon>
        <taxon>asterids</taxon>
        <taxon>campanulids</taxon>
        <taxon>Asterales</taxon>
        <taxon>Asteraceae</taxon>
        <taxon>Asteroideae</taxon>
        <taxon>Heliantheae alliance</taxon>
        <taxon>Heliantheae</taxon>
        <taxon>Ambrosia</taxon>
    </lineage>
</organism>
<proteinExistence type="predicted"/>
<accession>A0AAD5GBX9</accession>
<comment type="caution">
    <text evidence="2">The sequence shown here is derived from an EMBL/GenBank/DDBJ whole genome shotgun (WGS) entry which is preliminary data.</text>
</comment>
<gene>
    <name evidence="2" type="ORF">M8C21_025076</name>
</gene>
<protein>
    <submittedName>
        <fullName evidence="2">Uncharacterized protein</fullName>
    </submittedName>
</protein>
<dbReference type="Proteomes" id="UP001206925">
    <property type="component" value="Unassembled WGS sequence"/>
</dbReference>
<sequence length="286" mass="32446">MHGFNGSSDAISRDMNSLLHSPTFKHPTHGEFAKIKHLISLDTYPNYSYQTQDHSQHQQDESYGQNNSSFFSNLLSENGDNEFQDPVTERLFMKQKEEEKLELNARNTVMKQEQEQDVKNGGYGYMNQNLVRQNSTPLGFLSAENGFASMTKGNSSSTMNNHITFSSGPSCNPSRFLAQKAENKDVLHDIKFSSLKRSIDGVLKMPHNGEKTPNLVHHLSLPNTSSEMAVVDNFLHFQQESTVAWRTRAKRGFATHPRSIAERVWTSFSEKNSDQRKNQKAARAFP</sequence>
<evidence type="ECO:0000313" key="2">
    <source>
        <dbReference type="EMBL" id="KAI7734548.1"/>
    </source>
</evidence>
<evidence type="ECO:0000313" key="3">
    <source>
        <dbReference type="Proteomes" id="UP001206925"/>
    </source>
</evidence>
<keyword evidence="3" id="KW-1185">Reference proteome</keyword>
<feature type="region of interest" description="Disordered" evidence="1">
    <location>
        <begin position="49"/>
        <end position="71"/>
    </location>
</feature>
<evidence type="ECO:0000256" key="1">
    <source>
        <dbReference type="SAM" id="MobiDB-lite"/>
    </source>
</evidence>
<dbReference type="AlphaFoldDB" id="A0AAD5GBX9"/>
<dbReference type="EMBL" id="JAMZMK010009694">
    <property type="protein sequence ID" value="KAI7734548.1"/>
    <property type="molecule type" value="Genomic_DNA"/>
</dbReference>
<name>A0AAD5GBX9_AMBAR</name>